<evidence type="ECO:0000313" key="3">
    <source>
        <dbReference type="Proteomes" id="UP000006281"/>
    </source>
</evidence>
<proteinExistence type="predicted"/>
<protein>
    <submittedName>
        <fullName evidence="2">Uncharacterized protein</fullName>
    </submittedName>
</protein>
<feature type="region of interest" description="Disordered" evidence="1">
    <location>
        <begin position="27"/>
        <end position="50"/>
    </location>
</feature>
<dbReference type="PATRIC" id="fig|1179773.3.peg.2200"/>
<dbReference type="Proteomes" id="UP000006281">
    <property type="component" value="Chromosome"/>
</dbReference>
<organism evidence="2 3">
    <name type="scientific">Saccharothrix espanaensis (strain ATCC 51144 / DSM 44229 / JCM 9112 / NBRC 15066 / NRRL 15764)</name>
    <dbReference type="NCBI Taxonomy" id="1179773"/>
    <lineage>
        <taxon>Bacteria</taxon>
        <taxon>Bacillati</taxon>
        <taxon>Actinomycetota</taxon>
        <taxon>Actinomycetes</taxon>
        <taxon>Pseudonocardiales</taxon>
        <taxon>Pseudonocardiaceae</taxon>
        <taxon>Saccharothrix</taxon>
    </lineage>
</organism>
<dbReference type="RefSeq" id="WP_015099642.1">
    <property type="nucleotide sequence ID" value="NC_019673.1"/>
</dbReference>
<dbReference type="KEGG" id="sesp:BN6_22090"/>
<dbReference type="STRING" id="1179773.BN6_22090"/>
<dbReference type="EMBL" id="HE804045">
    <property type="protein sequence ID" value="CCH29530.1"/>
    <property type="molecule type" value="Genomic_DNA"/>
</dbReference>
<reference evidence="2 3" key="1">
    <citation type="journal article" date="2012" name="BMC Genomics">
        <title>Complete genome sequence of Saccharothrix espanaensis DSM 44229T and comparison to the other completely sequenced Pseudonocardiaceae.</title>
        <authorList>
            <person name="Strobel T."/>
            <person name="Al-Dilaimi A."/>
            <person name="Blom J."/>
            <person name="Gessner A."/>
            <person name="Kalinowski J."/>
            <person name="Luzhetska M."/>
            <person name="Puhler A."/>
            <person name="Szczepanowski R."/>
            <person name="Bechthold A."/>
            <person name="Ruckert C."/>
        </authorList>
    </citation>
    <scope>NUCLEOTIDE SEQUENCE [LARGE SCALE GENOMIC DNA]</scope>
    <source>
        <strain evidence="3">ATCC 51144 / DSM 44229 / JCM 9112 / NBRC 15066 / NRRL 15764</strain>
    </source>
</reference>
<dbReference type="AlphaFoldDB" id="K0JQD1"/>
<sequence length="183" mass="19167">MKKQAGTATATAAAPAVQIPNFIKEGQFRRPAAAPDPSVEVRSPEPEAMRPWDVTGGSVVVYSPSLAHAGHQAVDIGAAVLEQDFEAPVGAKVEITWMHSRNTDASCPAMNQAYGAAVWLGDTQVVAHSYEPDGVGFVAIPSKLTLKFTVNSAAPYTLKFTGRTPDSCGALIYNVVGQGVGRS</sequence>
<keyword evidence="3" id="KW-1185">Reference proteome</keyword>
<dbReference type="OrthoDB" id="4241129at2"/>
<dbReference type="HOGENOM" id="CLU_1474177_0_0_11"/>
<evidence type="ECO:0000256" key="1">
    <source>
        <dbReference type="SAM" id="MobiDB-lite"/>
    </source>
</evidence>
<name>K0JQD1_SACES</name>
<gene>
    <name evidence="2" type="ordered locus">BN6_22090</name>
</gene>
<accession>K0JQD1</accession>
<evidence type="ECO:0000313" key="2">
    <source>
        <dbReference type="EMBL" id="CCH29530.1"/>
    </source>
</evidence>
<dbReference type="BioCyc" id="SESP1179773:BN6_RS10755-MONOMER"/>